<sequence>MKKNVFEKQQEIGVKKVHDNIFSSVIGFISSKHPDVAVAYSFQNSFHNISMIMQGGYLACPFFLMLHCTFTWFLLQELLLNGYRWLSLPVHVVFLICFTVGGISAIDRTAFYGWKMSDLKKTLSHGGIIGIVLWMIGLVASSACIRFDEALAPSAVSCEKPLRITWRSSTVCASSGWLLLALRPDSNVLALSAPRNFSEQPADNSFYRTAVDEMLQRNVNLLEEAPPEFRGQLAKVLNVSH</sequence>
<keyword evidence="1" id="KW-0812">Transmembrane</keyword>
<reference evidence="4" key="2">
    <citation type="submission" date="2019-09" db="UniProtKB">
        <authorList>
            <consortium name="WormBaseParasite"/>
        </authorList>
    </citation>
    <scope>IDENTIFICATION</scope>
</reference>
<gene>
    <name evidence="2" type="ORF">HPBE_LOCUS7305</name>
</gene>
<evidence type="ECO:0000313" key="2">
    <source>
        <dbReference type="EMBL" id="VDO71676.1"/>
    </source>
</evidence>
<accession>A0A3P7XDC0</accession>
<protein>
    <submittedName>
        <fullName evidence="4">Transmembrane protein 144</fullName>
    </submittedName>
</protein>
<dbReference type="WBParaSite" id="HPBE_0000730401-mRNA-1">
    <property type="protein sequence ID" value="HPBE_0000730401-mRNA-1"/>
    <property type="gene ID" value="HPBE_0000730401"/>
</dbReference>
<dbReference type="EMBL" id="UZAH01025854">
    <property type="protein sequence ID" value="VDO71676.1"/>
    <property type="molecule type" value="Genomic_DNA"/>
</dbReference>
<keyword evidence="1" id="KW-1133">Transmembrane helix</keyword>
<feature type="transmembrane region" description="Helical" evidence="1">
    <location>
        <begin position="127"/>
        <end position="148"/>
    </location>
</feature>
<name>A0A183FJS7_HELPZ</name>
<dbReference type="AlphaFoldDB" id="A0A183FJS7"/>
<dbReference type="InterPro" id="IPR029409">
    <property type="entry name" value="TMEM237"/>
</dbReference>
<keyword evidence="3" id="KW-1185">Reference proteome</keyword>
<feature type="transmembrane region" description="Helical" evidence="1">
    <location>
        <begin position="55"/>
        <end position="74"/>
    </location>
</feature>
<dbReference type="OrthoDB" id="550113at2759"/>
<keyword evidence="1" id="KW-0472">Membrane</keyword>
<organism evidence="3 4">
    <name type="scientific">Heligmosomoides polygyrus</name>
    <name type="common">Parasitic roundworm</name>
    <dbReference type="NCBI Taxonomy" id="6339"/>
    <lineage>
        <taxon>Eukaryota</taxon>
        <taxon>Metazoa</taxon>
        <taxon>Ecdysozoa</taxon>
        <taxon>Nematoda</taxon>
        <taxon>Chromadorea</taxon>
        <taxon>Rhabditida</taxon>
        <taxon>Rhabditina</taxon>
        <taxon>Rhabditomorpha</taxon>
        <taxon>Strongyloidea</taxon>
        <taxon>Heligmosomidae</taxon>
        <taxon>Heligmosomoides</taxon>
    </lineage>
</organism>
<dbReference type="Pfam" id="PF15383">
    <property type="entry name" value="TMEM237"/>
    <property type="match status" value="1"/>
</dbReference>
<evidence type="ECO:0000256" key="1">
    <source>
        <dbReference type="SAM" id="Phobius"/>
    </source>
</evidence>
<evidence type="ECO:0000313" key="3">
    <source>
        <dbReference type="Proteomes" id="UP000050761"/>
    </source>
</evidence>
<accession>A0A183FJS7</accession>
<evidence type="ECO:0000313" key="4">
    <source>
        <dbReference type="WBParaSite" id="HPBE_0000730401-mRNA-1"/>
    </source>
</evidence>
<proteinExistence type="predicted"/>
<dbReference type="Proteomes" id="UP000050761">
    <property type="component" value="Unassembled WGS sequence"/>
</dbReference>
<reference evidence="2 3" key="1">
    <citation type="submission" date="2018-11" db="EMBL/GenBank/DDBJ databases">
        <authorList>
            <consortium name="Pathogen Informatics"/>
        </authorList>
    </citation>
    <scope>NUCLEOTIDE SEQUENCE [LARGE SCALE GENOMIC DNA]</scope>
</reference>
<feature type="transmembrane region" description="Helical" evidence="1">
    <location>
        <begin position="86"/>
        <end position="106"/>
    </location>
</feature>